<name>A0A0C2G7V9_9BILA</name>
<dbReference type="Proteomes" id="UP000054047">
    <property type="component" value="Unassembled WGS sequence"/>
</dbReference>
<accession>A0A0C2G7V9</accession>
<evidence type="ECO:0000313" key="2">
    <source>
        <dbReference type="EMBL" id="KIH57065.1"/>
    </source>
</evidence>
<sequence>LKQPLADKAEVKFGEDPNNLVYTATDEGVKKWASGASVRYSHRAMMRDLKPSTEYCENHYQIGVRRFSFKTLGQDPQSYRVCIFGDLGFFHGNSTASLIANGLAGKFDFIIHLGDIAYDLHTNNGATGDNYMNQLEPLLSKVTFDSLGPPLRIEFYDRYL</sequence>
<dbReference type="GO" id="GO:0003993">
    <property type="term" value="F:acid phosphatase activity"/>
    <property type="evidence" value="ECO:0007669"/>
    <property type="project" value="InterPro"/>
</dbReference>
<dbReference type="OrthoDB" id="45007at2759"/>
<dbReference type="GO" id="GO:0046872">
    <property type="term" value="F:metal ion binding"/>
    <property type="evidence" value="ECO:0007669"/>
    <property type="project" value="InterPro"/>
</dbReference>
<evidence type="ECO:0000313" key="3">
    <source>
        <dbReference type="Proteomes" id="UP000054047"/>
    </source>
</evidence>
<dbReference type="PANTHER" id="PTHR45867:SF10">
    <property type="entry name" value="PURPLE ACID PHOSPHATASE"/>
    <property type="match status" value="1"/>
</dbReference>
<evidence type="ECO:0000256" key="1">
    <source>
        <dbReference type="ARBA" id="ARBA00022729"/>
    </source>
</evidence>
<reference evidence="2 3" key="1">
    <citation type="submission" date="2013-12" db="EMBL/GenBank/DDBJ databases">
        <title>Draft genome of the parsitic nematode Ancylostoma duodenale.</title>
        <authorList>
            <person name="Mitreva M."/>
        </authorList>
    </citation>
    <scope>NUCLEOTIDE SEQUENCE [LARGE SCALE GENOMIC DNA]</scope>
    <source>
        <strain evidence="2 3">Zhejiang</strain>
    </source>
</reference>
<protein>
    <recommendedName>
        <fullName evidence="4">Calcineurin-like phosphoesterase domain-containing protein</fullName>
    </recommendedName>
</protein>
<dbReference type="AlphaFoldDB" id="A0A0C2G7V9"/>
<organism evidence="2 3">
    <name type="scientific">Ancylostoma duodenale</name>
    <dbReference type="NCBI Taxonomy" id="51022"/>
    <lineage>
        <taxon>Eukaryota</taxon>
        <taxon>Metazoa</taxon>
        <taxon>Ecdysozoa</taxon>
        <taxon>Nematoda</taxon>
        <taxon>Chromadorea</taxon>
        <taxon>Rhabditida</taxon>
        <taxon>Rhabditina</taxon>
        <taxon>Rhabditomorpha</taxon>
        <taxon>Strongyloidea</taxon>
        <taxon>Ancylostomatidae</taxon>
        <taxon>Ancylostomatinae</taxon>
        <taxon>Ancylostoma</taxon>
    </lineage>
</organism>
<gene>
    <name evidence="2" type="ORF">ANCDUO_12746</name>
</gene>
<dbReference type="InterPro" id="IPR029052">
    <property type="entry name" value="Metallo-depent_PP-like"/>
</dbReference>
<dbReference type="Gene3D" id="2.60.40.380">
    <property type="entry name" value="Purple acid phosphatase-like, N-terminal"/>
    <property type="match status" value="1"/>
</dbReference>
<dbReference type="SUPFAM" id="SSF56300">
    <property type="entry name" value="Metallo-dependent phosphatases"/>
    <property type="match status" value="1"/>
</dbReference>
<evidence type="ECO:0008006" key="4">
    <source>
        <dbReference type="Google" id="ProtNLM"/>
    </source>
</evidence>
<dbReference type="Gene3D" id="3.60.21.10">
    <property type="match status" value="1"/>
</dbReference>
<keyword evidence="3" id="KW-1185">Reference proteome</keyword>
<keyword evidence="1" id="KW-0732">Signal</keyword>
<proteinExistence type="predicted"/>
<dbReference type="EMBL" id="KN734885">
    <property type="protein sequence ID" value="KIH57065.1"/>
    <property type="molecule type" value="Genomic_DNA"/>
</dbReference>
<dbReference type="InterPro" id="IPR008963">
    <property type="entry name" value="Purple_acid_Pase-like_N"/>
</dbReference>
<dbReference type="SUPFAM" id="SSF49363">
    <property type="entry name" value="Purple acid phosphatase, N-terminal domain"/>
    <property type="match status" value="1"/>
</dbReference>
<feature type="non-terminal residue" evidence="2">
    <location>
        <position position="1"/>
    </location>
</feature>
<dbReference type="PANTHER" id="PTHR45867">
    <property type="entry name" value="PURPLE ACID PHOSPHATASE"/>
    <property type="match status" value="1"/>
</dbReference>